<accession>A0A7M1RYM5</accession>
<keyword evidence="2" id="KW-1185">Reference proteome</keyword>
<dbReference type="Proteomes" id="UP000594030">
    <property type="component" value="Segment"/>
</dbReference>
<dbReference type="GeneID" id="65129514"/>
<reference evidence="1 2" key="1">
    <citation type="submission" date="2020-07" db="EMBL/GenBank/DDBJ databases">
        <title>Taxonomic proposal: Crassvirales, a new order of highly abundant and diverse bacterial viruses.</title>
        <authorList>
            <person name="Shkoporov A.N."/>
            <person name="Stockdale S.R."/>
            <person name="Guerin E."/>
            <person name="Ross R.P."/>
            <person name="Hill C."/>
        </authorList>
    </citation>
    <scope>NUCLEOTIDE SEQUENCE [LARGE SCALE GENOMIC DNA]</scope>
</reference>
<evidence type="ECO:0000313" key="2">
    <source>
        <dbReference type="Proteomes" id="UP000594030"/>
    </source>
</evidence>
<sequence length="157" mass="18797">MNKLKATLADFQGDLLTPLNYQTYNTSRIEVVPPEGYMYIVVRVTESSVQIPAIKFEILKEELEHYIREKNSDTPLVLFLSRFIQSNPNLLKKCRLHRLGYDASKYKRQQPITSSNKAERKREEAFVISVLKKKRDWKHLKEYFDQLKEQRMKFRRK</sequence>
<protein>
    <submittedName>
        <fullName evidence="1">Uncharacterized protein</fullName>
    </submittedName>
</protein>
<dbReference type="RefSeq" id="YP_010111180.1">
    <property type="nucleotide sequence ID" value="NC_055878.1"/>
</dbReference>
<evidence type="ECO:0000313" key="1">
    <source>
        <dbReference type="EMBL" id="QOR59022.1"/>
    </source>
</evidence>
<name>A0A7M1RYM5_9CAUD</name>
<dbReference type="EMBL" id="MT774385">
    <property type="protein sequence ID" value="QOR59022.1"/>
    <property type="molecule type" value="Genomic_DNA"/>
</dbReference>
<organism evidence="1 2">
    <name type="scientific">uncultured phage cr108_1</name>
    <dbReference type="NCBI Taxonomy" id="2772069"/>
    <lineage>
        <taxon>Viruses</taxon>
        <taxon>Duplodnaviria</taxon>
        <taxon>Heunggongvirae</taxon>
        <taxon>Uroviricota</taxon>
        <taxon>Caudoviricetes</taxon>
        <taxon>Crassvirales</taxon>
        <taxon>Steigviridae</taxon>
        <taxon>Asinivirinae</taxon>
        <taxon>Pipoluvirus</taxon>
        <taxon>Pipoluvirus rarus</taxon>
    </lineage>
</organism>
<dbReference type="KEGG" id="vg:65129514"/>
<proteinExistence type="predicted"/>